<evidence type="ECO:0000256" key="1">
    <source>
        <dbReference type="SAM" id="MobiDB-lite"/>
    </source>
</evidence>
<dbReference type="InterPro" id="IPR036388">
    <property type="entry name" value="WH-like_DNA-bd_sf"/>
</dbReference>
<gene>
    <name evidence="3" type="ORF">G127AT_03735</name>
</gene>
<dbReference type="InterPro" id="IPR005149">
    <property type="entry name" value="Tscrpt_reg_PadR_N"/>
</dbReference>
<dbReference type="RefSeq" id="WP_210900010.1">
    <property type="nucleotide sequence ID" value="NZ_CP071696.1"/>
</dbReference>
<feature type="region of interest" description="Disordered" evidence="1">
    <location>
        <begin position="107"/>
        <end position="137"/>
    </location>
</feature>
<dbReference type="Pfam" id="PF03551">
    <property type="entry name" value="PadR"/>
    <property type="match status" value="1"/>
</dbReference>
<evidence type="ECO:0000313" key="4">
    <source>
        <dbReference type="Proteomes" id="UP000671914"/>
    </source>
</evidence>
<dbReference type="SUPFAM" id="SSF46785">
    <property type="entry name" value="Winged helix' DNA-binding domain"/>
    <property type="match status" value="1"/>
</dbReference>
<reference evidence="3" key="1">
    <citation type="submission" date="2021-03" db="EMBL/GenBank/DDBJ databases">
        <title>Agromyces archimandritus sp. nov., isolated from the cockroach Archimandrita tessellata.</title>
        <authorList>
            <person name="Guzman J."/>
            <person name="Ortuzar M."/>
            <person name="Poehlein A."/>
            <person name="Daniel R."/>
            <person name="Trujillo M."/>
            <person name="Vilcinskas A."/>
        </authorList>
    </citation>
    <scope>NUCLEOTIDE SEQUENCE</scope>
    <source>
        <strain evidence="3">G127AT</strain>
    </source>
</reference>
<dbReference type="InterPro" id="IPR052509">
    <property type="entry name" value="Metal_resp_DNA-bind_regulator"/>
</dbReference>
<accession>A0A975FNF7</accession>
<dbReference type="InterPro" id="IPR036390">
    <property type="entry name" value="WH_DNA-bd_sf"/>
</dbReference>
<name>A0A975FNF7_9MICO</name>
<protein>
    <submittedName>
        <fullName evidence="3">PadR family transcriptional regulator</fullName>
    </submittedName>
</protein>
<keyword evidence="4" id="KW-1185">Reference proteome</keyword>
<evidence type="ECO:0000259" key="2">
    <source>
        <dbReference type="Pfam" id="PF03551"/>
    </source>
</evidence>
<dbReference type="EMBL" id="CP071696">
    <property type="protein sequence ID" value="QTX05349.1"/>
    <property type="molecule type" value="Genomic_DNA"/>
</dbReference>
<feature type="domain" description="Transcription regulator PadR N-terminal" evidence="2">
    <location>
        <begin position="28"/>
        <end position="87"/>
    </location>
</feature>
<feature type="compositionally biased region" description="Low complexity" evidence="1">
    <location>
        <begin position="107"/>
        <end position="130"/>
    </location>
</feature>
<dbReference type="Proteomes" id="UP000671914">
    <property type="component" value="Chromosome"/>
</dbReference>
<dbReference type="AlphaFoldDB" id="A0A975FNF7"/>
<proteinExistence type="predicted"/>
<evidence type="ECO:0000313" key="3">
    <source>
        <dbReference type="EMBL" id="QTX05349.1"/>
    </source>
</evidence>
<dbReference type="KEGG" id="aarc:G127AT_03735"/>
<sequence length="137" mass="14697">MDEDLTAGHLQELRRGTVVLGCLLRLADADYGYALLESLGDAGIVVDANTLYPLLRRLEKQGLLTSEWNTEEARPRKFYRTSPAGADIAARLLDEWRRLDRAVEGLAAADGEAPASAPTPTDPAGDAGTDSDTGSQQ</sequence>
<dbReference type="PANTHER" id="PTHR33169:SF14">
    <property type="entry name" value="TRANSCRIPTIONAL REGULATOR RV3488"/>
    <property type="match status" value="1"/>
</dbReference>
<organism evidence="3 4">
    <name type="scientific">Agromyces archimandritae</name>
    <dbReference type="NCBI Taxonomy" id="2781962"/>
    <lineage>
        <taxon>Bacteria</taxon>
        <taxon>Bacillati</taxon>
        <taxon>Actinomycetota</taxon>
        <taxon>Actinomycetes</taxon>
        <taxon>Micrococcales</taxon>
        <taxon>Microbacteriaceae</taxon>
        <taxon>Agromyces</taxon>
    </lineage>
</organism>
<dbReference type="PANTHER" id="PTHR33169">
    <property type="entry name" value="PADR-FAMILY TRANSCRIPTIONAL REGULATOR"/>
    <property type="match status" value="1"/>
</dbReference>
<dbReference type="Gene3D" id="1.10.10.10">
    <property type="entry name" value="Winged helix-like DNA-binding domain superfamily/Winged helix DNA-binding domain"/>
    <property type="match status" value="1"/>
</dbReference>